<dbReference type="EMBL" id="CP002867">
    <property type="protein sequence ID" value="AEI38625.1"/>
    <property type="molecule type" value="Genomic_DNA"/>
</dbReference>
<dbReference type="KEGG" id="zmp:Zymop_2041"/>
<geneLocation type="plasmid" evidence="1 2">
    <name>pZYMOP02</name>
</geneLocation>
<evidence type="ECO:0000313" key="1">
    <source>
        <dbReference type="EMBL" id="AEI38625.1"/>
    </source>
</evidence>
<dbReference type="HOGENOM" id="CLU_1884997_0_0_5"/>
<dbReference type="Proteomes" id="UP000000491">
    <property type="component" value="Plasmid pZYMOP02"/>
</dbReference>
<dbReference type="AlphaFoldDB" id="F8EWI2"/>
<name>F8EWI2_ZYMMT</name>
<dbReference type="PATRIC" id="fig|579138.3.peg.1857"/>
<reference evidence="1 2" key="1">
    <citation type="journal article" date="2011" name="J. Bacteriol.">
        <title>Genome sequence of the ethanol-producing Zymomonas mobilis subsp. pomaceae lectotype strain ATCC 29192.</title>
        <authorList>
            <person name="Kouvelis V.N."/>
            <person name="Davenport K.W."/>
            <person name="Brettin T.S."/>
            <person name="Bruce D."/>
            <person name="Detter C."/>
            <person name="Han C.S."/>
            <person name="Nolan M."/>
            <person name="Tapia R."/>
            <person name="Damoulaki A."/>
            <person name="Kyrpides N.C."/>
            <person name="Typas M.A."/>
            <person name="Pappas K.M."/>
        </authorList>
    </citation>
    <scope>NUCLEOTIDE SEQUENCE [LARGE SCALE GENOMIC DNA]</scope>
    <source>
        <strain evidence="2">ATCC 29192 / DSM 22645 / JCM 10191 / CCUG 17912 / NBRC 13757 / NCIMB 11200 / NRRL B-4491 / Barker I</strain>
        <plasmid evidence="1">pZYMOP02</plasmid>
    </source>
</reference>
<protein>
    <submittedName>
        <fullName evidence="1">Uncharacterized protein</fullName>
    </submittedName>
</protein>
<organism evidence="1 2">
    <name type="scientific">Zymomonas mobilis subsp. pomaceae (strain ATCC 29192 / DSM 22645 / JCM 10191 / CCUG 17912 / NBRC 13757 / NCIMB 11200 / NRRL B-4491 / Barker I)</name>
    <dbReference type="NCBI Taxonomy" id="579138"/>
    <lineage>
        <taxon>Bacteria</taxon>
        <taxon>Pseudomonadati</taxon>
        <taxon>Pseudomonadota</taxon>
        <taxon>Alphaproteobacteria</taxon>
        <taxon>Sphingomonadales</taxon>
        <taxon>Zymomonadaceae</taxon>
        <taxon>Zymomonas</taxon>
    </lineage>
</organism>
<accession>F8EWI2</accession>
<evidence type="ECO:0000313" key="2">
    <source>
        <dbReference type="Proteomes" id="UP000000491"/>
    </source>
</evidence>
<gene>
    <name evidence="1" type="ordered locus">Zymop_2041</name>
</gene>
<sequence>MERNGSQKADSRFEFGEIPAKVSATWAAFGCFQFREQEFLAVFPEIQNAPVQQGTMDGHVTGACFRLGISLVFGVRADKETRNAMRTHNIEVLTQRAEMLRPIKPALSERIAVESLRCLVLTAVDLSYVLVVSRT</sequence>
<keyword evidence="1" id="KW-0614">Plasmid</keyword>
<proteinExistence type="predicted"/>